<dbReference type="SUPFAM" id="SSF50249">
    <property type="entry name" value="Nucleic acid-binding proteins"/>
    <property type="match status" value="1"/>
</dbReference>
<proteinExistence type="inferred from homology"/>
<reference evidence="8" key="1">
    <citation type="submission" date="2020-10" db="EMBL/GenBank/DDBJ databases">
        <authorList>
            <person name="Gilroy R."/>
        </authorList>
    </citation>
    <scope>NUCLEOTIDE SEQUENCE</scope>
    <source>
        <strain evidence="8">3924</strain>
    </source>
</reference>
<evidence type="ECO:0000259" key="7">
    <source>
        <dbReference type="SMART" id="SM00278"/>
    </source>
</evidence>
<dbReference type="InterPro" id="IPR012340">
    <property type="entry name" value="NA-bd_OB-fold"/>
</dbReference>
<dbReference type="SMART" id="SM00278">
    <property type="entry name" value="HhH1"/>
    <property type="match status" value="2"/>
</dbReference>
<comment type="subunit">
    <text evidence="6">Homotetramer. Forms an RuvA(8)-RuvB(12)-Holliday junction (HJ) complex. HJ DNA is sandwiched between 2 RuvA tetramers; dsDNA enters through RuvA and exits via RuvB. An RuvB hexamer assembles on each DNA strand where it exits the tetramer. Each RuvB hexamer is contacted by two RuvA subunits (via domain III) on 2 adjacent RuvB subunits; this complex drives branch migration. In the full resolvosome a probable DNA-RuvA(4)-RuvB(12)-RuvC(2) complex forms which resolves the HJ.</text>
</comment>
<evidence type="ECO:0000256" key="3">
    <source>
        <dbReference type="ARBA" id="ARBA00023125"/>
    </source>
</evidence>
<comment type="caution">
    <text evidence="8">The sequence shown here is derived from an EMBL/GenBank/DDBJ whole genome shotgun (WGS) entry which is preliminary data.</text>
</comment>
<dbReference type="GO" id="GO:0005524">
    <property type="term" value="F:ATP binding"/>
    <property type="evidence" value="ECO:0007669"/>
    <property type="project" value="InterPro"/>
</dbReference>
<keyword evidence="4 6" id="KW-0233">DNA recombination</keyword>
<evidence type="ECO:0000256" key="4">
    <source>
        <dbReference type="ARBA" id="ARBA00023172"/>
    </source>
</evidence>
<organism evidence="8 9">
    <name type="scientific">Candidatus Aphodosoma intestinipullorum</name>
    <dbReference type="NCBI Taxonomy" id="2840674"/>
    <lineage>
        <taxon>Bacteria</taxon>
        <taxon>Pseudomonadati</taxon>
        <taxon>Bacteroidota</taxon>
        <taxon>Bacteroidia</taxon>
        <taxon>Bacteroidales</taxon>
        <taxon>Candidatus Aphodosoma</taxon>
    </lineage>
</organism>
<dbReference type="GO" id="GO:0048476">
    <property type="term" value="C:Holliday junction resolvase complex"/>
    <property type="evidence" value="ECO:0007669"/>
    <property type="project" value="UniProtKB-UniRule"/>
</dbReference>
<dbReference type="AlphaFoldDB" id="A0A940IF14"/>
<dbReference type="GO" id="GO:0005737">
    <property type="term" value="C:cytoplasm"/>
    <property type="evidence" value="ECO:0007669"/>
    <property type="project" value="UniProtKB-SubCell"/>
</dbReference>
<evidence type="ECO:0000313" key="9">
    <source>
        <dbReference type="Proteomes" id="UP000712007"/>
    </source>
</evidence>
<sequence>MIEYIKGEITDLTPAYAVLETCGVGYMVNISLTTYSEIKEMTAARLYIYEALREDAHTLYGFLTKDERDLFLLLISVSGVGAGTARMILSSFSVAELQEVIATGNANALKNVKGIGLKSAQRIIVDLKDKVGKTSSETVLAGLAAATDGRKDEAVAALVMLGFQQSQSAKAVDKLLKEDPSLEVAKLIKKALQML</sequence>
<evidence type="ECO:0000256" key="6">
    <source>
        <dbReference type="HAMAP-Rule" id="MF_00031"/>
    </source>
</evidence>
<dbReference type="SUPFAM" id="SSF47781">
    <property type="entry name" value="RuvA domain 2-like"/>
    <property type="match status" value="1"/>
</dbReference>
<evidence type="ECO:0000256" key="2">
    <source>
        <dbReference type="ARBA" id="ARBA00022763"/>
    </source>
</evidence>
<keyword evidence="5 6" id="KW-0234">DNA repair</keyword>
<feature type="domain" description="Helix-hairpin-helix DNA-binding motif class 1" evidence="7">
    <location>
        <begin position="107"/>
        <end position="126"/>
    </location>
</feature>
<dbReference type="SUPFAM" id="SSF46929">
    <property type="entry name" value="DNA helicase RuvA subunit, C-terminal domain"/>
    <property type="match status" value="1"/>
</dbReference>
<dbReference type="GO" id="GO:0000400">
    <property type="term" value="F:four-way junction DNA binding"/>
    <property type="evidence" value="ECO:0007669"/>
    <property type="project" value="UniProtKB-UniRule"/>
</dbReference>
<feature type="domain" description="Helix-hairpin-helix DNA-binding motif class 1" evidence="7">
    <location>
        <begin position="72"/>
        <end position="91"/>
    </location>
</feature>
<keyword evidence="2 6" id="KW-0227">DNA damage</keyword>
<dbReference type="Gene3D" id="1.10.8.10">
    <property type="entry name" value="DNA helicase RuvA subunit, C-terminal domain"/>
    <property type="match status" value="1"/>
</dbReference>
<dbReference type="Gene3D" id="2.40.50.140">
    <property type="entry name" value="Nucleic acid-binding proteins"/>
    <property type="match status" value="1"/>
</dbReference>
<dbReference type="CDD" id="cd14332">
    <property type="entry name" value="UBA_RuvA_C"/>
    <property type="match status" value="1"/>
</dbReference>
<feature type="region of interest" description="Domain III" evidence="6">
    <location>
        <begin position="152"/>
        <end position="195"/>
    </location>
</feature>
<dbReference type="InterPro" id="IPR011114">
    <property type="entry name" value="RuvA_C"/>
</dbReference>
<dbReference type="GO" id="GO:0009378">
    <property type="term" value="F:four-way junction helicase activity"/>
    <property type="evidence" value="ECO:0007669"/>
    <property type="project" value="InterPro"/>
</dbReference>
<evidence type="ECO:0000256" key="1">
    <source>
        <dbReference type="ARBA" id="ARBA00022490"/>
    </source>
</evidence>
<keyword evidence="3 6" id="KW-0238">DNA-binding</keyword>
<dbReference type="InterPro" id="IPR003583">
    <property type="entry name" value="Hlx-hairpin-Hlx_DNA-bd_motif"/>
</dbReference>
<evidence type="ECO:0000256" key="5">
    <source>
        <dbReference type="ARBA" id="ARBA00023204"/>
    </source>
</evidence>
<dbReference type="EMBL" id="JADIMV010000099">
    <property type="protein sequence ID" value="MBO8440117.1"/>
    <property type="molecule type" value="Genomic_DNA"/>
</dbReference>
<comment type="caution">
    <text evidence="6">Lacks conserved residue(s) required for the propagation of feature annotation.</text>
</comment>
<gene>
    <name evidence="6 8" type="primary">ruvA</name>
    <name evidence="8" type="ORF">IAC51_05640</name>
</gene>
<dbReference type="GO" id="GO:0009379">
    <property type="term" value="C:Holliday junction helicase complex"/>
    <property type="evidence" value="ECO:0007669"/>
    <property type="project" value="InterPro"/>
</dbReference>
<dbReference type="InterPro" id="IPR000085">
    <property type="entry name" value="RuvA"/>
</dbReference>
<dbReference type="Pfam" id="PF07499">
    <property type="entry name" value="RuvA_C"/>
    <property type="match status" value="1"/>
</dbReference>
<dbReference type="InterPro" id="IPR010994">
    <property type="entry name" value="RuvA_2-like"/>
</dbReference>
<comment type="function">
    <text evidence="6">The RuvA-RuvB-RuvC complex processes Holliday junction (HJ) DNA during genetic recombination and DNA repair, while the RuvA-RuvB complex plays an important role in the rescue of blocked DNA replication forks via replication fork reversal (RFR). RuvA specifically binds to HJ cruciform DNA, conferring on it an open structure. The RuvB hexamer acts as an ATP-dependent pump, pulling dsDNA into and through the RuvAB complex. HJ branch migration allows RuvC to scan DNA until it finds its consensus sequence, where it cleaves and resolves the cruciform DNA.</text>
</comment>
<dbReference type="Proteomes" id="UP000712007">
    <property type="component" value="Unassembled WGS sequence"/>
</dbReference>
<dbReference type="Pfam" id="PF14520">
    <property type="entry name" value="HHH_5"/>
    <property type="match status" value="1"/>
</dbReference>
<protein>
    <recommendedName>
        <fullName evidence="6">Holliday junction branch migration complex subunit RuvA</fullName>
    </recommendedName>
</protein>
<dbReference type="InterPro" id="IPR036267">
    <property type="entry name" value="RuvA_C_sf"/>
</dbReference>
<comment type="similarity">
    <text evidence="6">Belongs to the RuvA family.</text>
</comment>
<dbReference type="GO" id="GO:0006310">
    <property type="term" value="P:DNA recombination"/>
    <property type="evidence" value="ECO:0007669"/>
    <property type="project" value="UniProtKB-UniRule"/>
</dbReference>
<dbReference type="GO" id="GO:0006281">
    <property type="term" value="P:DNA repair"/>
    <property type="evidence" value="ECO:0007669"/>
    <property type="project" value="UniProtKB-UniRule"/>
</dbReference>
<name>A0A940IF14_9BACT</name>
<accession>A0A940IF14</accession>
<dbReference type="HAMAP" id="MF_00031">
    <property type="entry name" value="DNA_HJ_migration_RuvA"/>
    <property type="match status" value="1"/>
</dbReference>
<evidence type="ECO:0000313" key="8">
    <source>
        <dbReference type="EMBL" id="MBO8440117.1"/>
    </source>
</evidence>
<dbReference type="InterPro" id="IPR013849">
    <property type="entry name" value="DNA_helicase_Holl-junc_RuvA_I"/>
</dbReference>
<keyword evidence="1 6" id="KW-0963">Cytoplasm</keyword>
<dbReference type="Pfam" id="PF01330">
    <property type="entry name" value="RuvA_N"/>
    <property type="match status" value="1"/>
</dbReference>
<comment type="domain">
    <text evidence="6">Has three domains with a flexible linker between the domains II and III and assumes an 'L' shape. Domain III is highly mobile and contacts RuvB.</text>
</comment>
<dbReference type="NCBIfam" id="TIGR00084">
    <property type="entry name" value="ruvA"/>
    <property type="match status" value="1"/>
</dbReference>
<comment type="subcellular location">
    <subcellularLocation>
        <location evidence="6">Cytoplasm</location>
    </subcellularLocation>
</comment>
<dbReference type="Gene3D" id="1.10.150.20">
    <property type="entry name" value="5' to 3' exonuclease, C-terminal subdomain"/>
    <property type="match status" value="1"/>
</dbReference>
<reference evidence="8" key="2">
    <citation type="journal article" date="2021" name="PeerJ">
        <title>Extensive microbial diversity within the chicken gut microbiome revealed by metagenomics and culture.</title>
        <authorList>
            <person name="Gilroy R."/>
            <person name="Ravi A."/>
            <person name="Getino M."/>
            <person name="Pursley I."/>
            <person name="Horton D.L."/>
            <person name="Alikhan N.F."/>
            <person name="Baker D."/>
            <person name="Gharbi K."/>
            <person name="Hall N."/>
            <person name="Watson M."/>
            <person name="Adriaenssens E.M."/>
            <person name="Foster-Nyarko E."/>
            <person name="Jarju S."/>
            <person name="Secka A."/>
            <person name="Antonio M."/>
            <person name="Oren A."/>
            <person name="Chaudhuri R.R."/>
            <person name="La Ragione R."/>
            <person name="Hildebrand F."/>
            <person name="Pallen M.J."/>
        </authorList>
    </citation>
    <scope>NUCLEOTIDE SEQUENCE</scope>
    <source>
        <strain evidence="8">3924</strain>
    </source>
</reference>